<protein>
    <submittedName>
        <fullName evidence="1">Uncharacterized protein</fullName>
    </submittedName>
</protein>
<dbReference type="EMBL" id="JAPUBN010000011">
    <property type="protein sequence ID" value="MCZ2720944.1"/>
    <property type="molecule type" value="Genomic_DNA"/>
</dbReference>
<dbReference type="RefSeq" id="WP_269123232.1">
    <property type="nucleotide sequence ID" value="NZ_JAPUBN010000011.1"/>
</dbReference>
<proteinExistence type="predicted"/>
<sequence length="40" mass="4596">MRSNLWLIESQIVSLSFPTMGKMINDQLAIDEPAETQEKM</sequence>
<accession>A0ABT4JTL7</accession>
<gene>
    <name evidence="1" type="ORF">O1D97_04605</name>
</gene>
<reference evidence="1" key="1">
    <citation type="submission" date="2022-12" db="EMBL/GenBank/DDBJ databases">
        <title>Marinomonas 15G1-11 sp. nov, isolated from marine algae.</title>
        <authorList>
            <person name="Butt M."/>
            <person name="Choi D.G."/>
            <person name="Kim J.M."/>
            <person name="Lee J.K."/>
            <person name="Baek J.H."/>
            <person name="Jeon C.O."/>
        </authorList>
    </citation>
    <scope>NUCLEOTIDE SEQUENCE</scope>
    <source>
        <strain evidence="1">15G1-11</strain>
    </source>
</reference>
<evidence type="ECO:0000313" key="2">
    <source>
        <dbReference type="Proteomes" id="UP001149719"/>
    </source>
</evidence>
<dbReference type="Proteomes" id="UP001149719">
    <property type="component" value="Unassembled WGS sequence"/>
</dbReference>
<name>A0ABT4JTL7_9GAMM</name>
<comment type="caution">
    <text evidence="1">The sequence shown here is derived from an EMBL/GenBank/DDBJ whole genome shotgun (WGS) entry which is preliminary data.</text>
</comment>
<organism evidence="1 2">
    <name type="scientific">Marinomonas phaeophyticola</name>
    <dbReference type="NCBI Taxonomy" id="3004091"/>
    <lineage>
        <taxon>Bacteria</taxon>
        <taxon>Pseudomonadati</taxon>
        <taxon>Pseudomonadota</taxon>
        <taxon>Gammaproteobacteria</taxon>
        <taxon>Oceanospirillales</taxon>
        <taxon>Oceanospirillaceae</taxon>
        <taxon>Marinomonas</taxon>
    </lineage>
</organism>
<keyword evidence="2" id="KW-1185">Reference proteome</keyword>
<evidence type="ECO:0000313" key="1">
    <source>
        <dbReference type="EMBL" id="MCZ2720944.1"/>
    </source>
</evidence>